<evidence type="ECO:0000313" key="2">
    <source>
        <dbReference type="Proteomes" id="UP000814140"/>
    </source>
</evidence>
<sequence>MARLSLLTFIAFALLSSTQATPLESQLNLAVPDELIHANTKWSWESCGSETDGVHIQSIAISPDPPKAGANLTITVVASAQDKIEDGAYADVIVKLGLIKLPTQRFDLCEEARNANATVQCPIEEGSYHVVQTVELPKDIPKARYNVVANAYTKDDDDLFCVNLKVDFSNRRF</sequence>
<reference evidence="1" key="2">
    <citation type="journal article" date="2022" name="New Phytol.">
        <title>Evolutionary transition to the ectomycorrhizal habit in the genomes of a hyperdiverse lineage of mushroom-forming fungi.</title>
        <authorList>
            <person name="Looney B."/>
            <person name="Miyauchi S."/>
            <person name="Morin E."/>
            <person name="Drula E."/>
            <person name="Courty P.E."/>
            <person name="Kohler A."/>
            <person name="Kuo A."/>
            <person name="LaButti K."/>
            <person name="Pangilinan J."/>
            <person name="Lipzen A."/>
            <person name="Riley R."/>
            <person name="Andreopoulos W."/>
            <person name="He G."/>
            <person name="Johnson J."/>
            <person name="Nolan M."/>
            <person name="Tritt A."/>
            <person name="Barry K.W."/>
            <person name="Grigoriev I.V."/>
            <person name="Nagy L.G."/>
            <person name="Hibbett D."/>
            <person name="Henrissat B."/>
            <person name="Matheny P.B."/>
            <person name="Labbe J."/>
            <person name="Martin F.M."/>
        </authorList>
    </citation>
    <scope>NUCLEOTIDE SEQUENCE</scope>
    <source>
        <strain evidence="1">HHB10654</strain>
    </source>
</reference>
<organism evidence="1 2">
    <name type="scientific">Artomyces pyxidatus</name>
    <dbReference type="NCBI Taxonomy" id="48021"/>
    <lineage>
        <taxon>Eukaryota</taxon>
        <taxon>Fungi</taxon>
        <taxon>Dikarya</taxon>
        <taxon>Basidiomycota</taxon>
        <taxon>Agaricomycotina</taxon>
        <taxon>Agaricomycetes</taxon>
        <taxon>Russulales</taxon>
        <taxon>Auriscalpiaceae</taxon>
        <taxon>Artomyces</taxon>
    </lineage>
</organism>
<name>A0ACB8T7Y8_9AGAM</name>
<protein>
    <submittedName>
        <fullName evidence="1">Uncharacterized protein</fullName>
    </submittedName>
</protein>
<dbReference type="EMBL" id="MU277200">
    <property type="protein sequence ID" value="KAI0064080.1"/>
    <property type="molecule type" value="Genomic_DNA"/>
</dbReference>
<dbReference type="Proteomes" id="UP000814140">
    <property type="component" value="Unassembled WGS sequence"/>
</dbReference>
<proteinExistence type="predicted"/>
<evidence type="ECO:0000313" key="1">
    <source>
        <dbReference type="EMBL" id="KAI0064080.1"/>
    </source>
</evidence>
<comment type="caution">
    <text evidence="1">The sequence shown here is derived from an EMBL/GenBank/DDBJ whole genome shotgun (WGS) entry which is preliminary data.</text>
</comment>
<reference evidence="1" key="1">
    <citation type="submission" date="2021-03" db="EMBL/GenBank/DDBJ databases">
        <authorList>
            <consortium name="DOE Joint Genome Institute"/>
            <person name="Ahrendt S."/>
            <person name="Looney B.P."/>
            <person name="Miyauchi S."/>
            <person name="Morin E."/>
            <person name="Drula E."/>
            <person name="Courty P.E."/>
            <person name="Chicoki N."/>
            <person name="Fauchery L."/>
            <person name="Kohler A."/>
            <person name="Kuo A."/>
            <person name="Labutti K."/>
            <person name="Pangilinan J."/>
            <person name="Lipzen A."/>
            <person name="Riley R."/>
            <person name="Andreopoulos W."/>
            <person name="He G."/>
            <person name="Johnson J."/>
            <person name="Barry K.W."/>
            <person name="Grigoriev I.V."/>
            <person name="Nagy L."/>
            <person name="Hibbett D."/>
            <person name="Henrissat B."/>
            <person name="Matheny P.B."/>
            <person name="Labbe J."/>
            <person name="Martin F."/>
        </authorList>
    </citation>
    <scope>NUCLEOTIDE SEQUENCE</scope>
    <source>
        <strain evidence="1">HHB10654</strain>
    </source>
</reference>
<accession>A0ACB8T7Y8</accession>
<keyword evidence="2" id="KW-1185">Reference proteome</keyword>
<gene>
    <name evidence="1" type="ORF">BV25DRAFT_1823588</name>
</gene>